<dbReference type="PRINTS" id="PR00812">
    <property type="entry name" value="BCTERIALGSPF"/>
</dbReference>
<feature type="transmembrane region" description="Helical" evidence="8">
    <location>
        <begin position="221"/>
        <end position="239"/>
    </location>
</feature>
<evidence type="ECO:0000256" key="4">
    <source>
        <dbReference type="ARBA" id="ARBA00022519"/>
    </source>
</evidence>
<proteinExistence type="inferred from homology"/>
<keyword evidence="7 8" id="KW-0472">Membrane</keyword>
<feature type="transmembrane region" description="Helical" evidence="8">
    <location>
        <begin position="175"/>
        <end position="201"/>
    </location>
</feature>
<accession>A0ABX3U1S2</accession>
<feature type="domain" description="Type II secretion system protein GspF" evidence="9">
    <location>
        <begin position="277"/>
        <end position="397"/>
    </location>
</feature>
<comment type="similarity">
    <text evidence="2">Belongs to the GSP F family.</text>
</comment>
<keyword evidence="5 8" id="KW-0812">Transmembrane</keyword>
<evidence type="ECO:0000256" key="6">
    <source>
        <dbReference type="ARBA" id="ARBA00022989"/>
    </source>
</evidence>
<reference evidence="10 11" key="1">
    <citation type="journal article" date="2017" name="Int. J. Syst. Evol. Microbiol.">
        <title>Rouxiella badensis sp. nov. and Rouxiella silvae sp. nov. isolated from peat bog soil in Germany and emendation of the genus description.</title>
        <authorList>
            <person name="Le Fleche-Mateos A."/>
            <person name="Kugler J.H."/>
            <person name="Hansen S.H."/>
            <person name="Syldatk C."/>
            <person name="Hausmann R."/>
            <person name="Lomprez F."/>
            <person name="Vandenbogaert M."/>
            <person name="Manuguerra J.C."/>
            <person name="Grimont P.A."/>
        </authorList>
    </citation>
    <scope>NUCLEOTIDE SEQUENCE [LARGE SCALE GENOMIC DNA]</scope>
    <source>
        <strain evidence="10 11">213</strain>
    </source>
</reference>
<gene>
    <name evidence="10" type="ORF">BS639_10470</name>
</gene>
<evidence type="ECO:0000256" key="7">
    <source>
        <dbReference type="ARBA" id="ARBA00023136"/>
    </source>
</evidence>
<keyword evidence="6 8" id="KW-1133">Transmembrane helix</keyword>
<dbReference type="InterPro" id="IPR018076">
    <property type="entry name" value="T2SS_GspF_dom"/>
</dbReference>
<dbReference type="Gene3D" id="1.20.81.30">
    <property type="entry name" value="Type II secretion system (T2SS), domain F"/>
    <property type="match status" value="2"/>
</dbReference>
<comment type="subcellular location">
    <subcellularLocation>
        <location evidence="1">Cell inner membrane</location>
        <topology evidence="1">Multi-pass membrane protein</topology>
    </subcellularLocation>
</comment>
<dbReference type="InterPro" id="IPR003004">
    <property type="entry name" value="GspF/PilC"/>
</dbReference>
<evidence type="ECO:0000313" key="11">
    <source>
        <dbReference type="Proteomes" id="UP000192722"/>
    </source>
</evidence>
<sequence>MKENEVTKANLYLFKWQALDDMGQLRNGENLSAQPREVLEHLMDQGLQPLSIKRIVKLSQRFWKNKERIAFIRQLATLLQTGLPLTMSLKLLANDHPLPAWRCILTDVVKQVNEGQPLSTVLQQYPLVFPAIYPQVIAIGELTGQLDNCCLQLAIQQEQIIRLQKTVKKALRYPLIVMVIASAITLLMLTMVLPEFAKIYLSFDAELPRFTQMLISGSDWIIHYGPVLATIIGLSYGGYSHFLHPQEKWQWNEQRWLLKLPIIKKLISYGCLCQLFQTLVLTQRAGMTLSAGLSAAESSISNLHYKRAVGLLTQQLAQGLPLHKALTDSPLFPPLCRQLVRIGEESGALDTLLQKLAEWHAEQANELAEGMAQKIEPLMMLFMGVIVGGLVIAMYLPIFNLGAAMN</sequence>
<organism evidence="10 11">
    <name type="scientific">Rouxiella silvae</name>
    <dbReference type="NCBI Taxonomy" id="1646373"/>
    <lineage>
        <taxon>Bacteria</taxon>
        <taxon>Pseudomonadati</taxon>
        <taxon>Pseudomonadota</taxon>
        <taxon>Gammaproteobacteria</taxon>
        <taxon>Enterobacterales</taxon>
        <taxon>Yersiniaceae</taxon>
        <taxon>Rouxiella</taxon>
    </lineage>
</organism>
<dbReference type="InterPro" id="IPR042094">
    <property type="entry name" value="T2SS_GspF_sf"/>
</dbReference>
<evidence type="ECO:0000259" key="9">
    <source>
        <dbReference type="Pfam" id="PF00482"/>
    </source>
</evidence>
<dbReference type="Proteomes" id="UP000192722">
    <property type="component" value="Unassembled WGS sequence"/>
</dbReference>
<evidence type="ECO:0000313" key="10">
    <source>
        <dbReference type="EMBL" id="ORJ21325.1"/>
    </source>
</evidence>
<keyword evidence="4" id="KW-0997">Cell inner membrane</keyword>
<evidence type="ECO:0000256" key="8">
    <source>
        <dbReference type="SAM" id="Phobius"/>
    </source>
</evidence>
<comment type="caution">
    <text evidence="10">The sequence shown here is derived from an EMBL/GenBank/DDBJ whole genome shotgun (WGS) entry which is preliminary data.</text>
</comment>
<evidence type="ECO:0000256" key="5">
    <source>
        <dbReference type="ARBA" id="ARBA00022692"/>
    </source>
</evidence>
<dbReference type="PANTHER" id="PTHR30012:SF7">
    <property type="entry name" value="PROTEIN TRANSPORT PROTEIN HOFC HOMOLOG"/>
    <property type="match status" value="1"/>
</dbReference>
<dbReference type="NCBIfam" id="NF007861">
    <property type="entry name" value="PRK10573.1"/>
    <property type="match status" value="1"/>
</dbReference>
<feature type="transmembrane region" description="Helical" evidence="8">
    <location>
        <begin position="378"/>
        <end position="398"/>
    </location>
</feature>
<feature type="domain" description="Type II secretion system protein GspF" evidence="9">
    <location>
        <begin position="71"/>
        <end position="194"/>
    </location>
</feature>
<evidence type="ECO:0000256" key="1">
    <source>
        <dbReference type="ARBA" id="ARBA00004429"/>
    </source>
</evidence>
<keyword evidence="3" id="KW-1003">Cell membrane</keyword>
<evidence type="ECO:0000256" key="2">
    <source>
        <dbReference type="ARBA" id="ARBA00005745"/>
    </source>
</evidence>
<dbReference type="Pfam" id="PF00482">
    <property type="entry name" value="T2SSF"/>
    <property type="match status" value="2"/>
</dbReference>
<dbReference type="EMBL" id="MRWD01000021">
    <property type="protein sequence ID" value="ORJ21325.1"/>
    <property type="molecule type" value="Genomic_DNA"/>
</dbReference>
<keyword evidence="11" id="KW-1185">Reference proteome</keyword>
<dbReference type="PANTHER" id="PTHR30012">
    <property type="entry name" value="GENERAL SECRETION PATHWAY PROTEIN"/>
    <property type="match status" value="1"/>
</dbReference>
<evidence type="ECO:0000256" key="3">
    <source>
        <dbReference type="ARBA" id="ARBA00022475"/>
    </source>
</evidence>
<protein>
    <submittedName>
        <fullName evidence="10">Type IV pilin biogenesis protein</fullName>
    </submittedName>
</protein>
<name>A0ABX3U1S2_9GAMM</name>